<keyword evidence="3" id="KW-1185">Reference proteome</keyword>
<dbReference type="PANTHER" id="PTHR30543">
    <property type="entry name" value="CHROMATE REDUCTASE"/>
    <property type="match status" value="1"/>
</dbReference>
<dbReference type="InterPro" id="IPR005025">
    <property type="entry name" value="FMN_Rdtase-like_dom"/>
</dbReference>
<dbReference type="RefSeq" id="WP_382399327.1">
    <property type="nucleotide sequence ID" value="NZ_JBHSWH010000001.1"/>
</dbReference>
<dbReference type="Pfam" id="PF03358">
    <property type="entry name" value="FMN_red"/>
    <property type="match status" value="1"/>
</dbReference>
<dbReference type="Proteomes" id="UP001596298">
    <property type="component" value="Unassembled WGS sequence"/>
</dbReference>
<dbReference type="Gene3D" id="3.40.50.360">
    <property type="match status" value="1"/>
</dbReference>
<evidence type="ECO:0000313" key="2">
    <source>
        <dbReference type="EMBL" id="MFC6704782.1"/>
    </source>
</evidence>
<evidence type="ECO:0000313" key="3">
    <source>
        <dbReference type="Proteomes" id="UP001596298"/>
    </source>
</evidence>
<dbReference type="GO" id="GO:0016491">
    <property type="term" value="F:oxidoreductase activity"/>
    <property type="evidence" value="ECO:0007669"/>
    <property type="project" value="UniProtKB-KW"/>
</dbReference>
<protein>
    <submittedName>
        <fullName evidence="2">NADPH-dependent FMN reductase</fullName>
        <ecNumber evidence="2">1.-.-.-</ecNumber>
    </submittedName>
</protein>
<evidence type="ECO:0000259" key="1">
    <source>
        <dbReference type="Pfam" id="PF03358"/>
    </source>
</evidence>
<organism evidence="2 3">
    <name type="scientific">Flexivirga alba</name>
    <dbReference type="NCBI Taxonomy" id="702742"/>
    <lineage>
        <taxon>Bacteria</taxon>
        <taxon>Bacillati</taxon>
        <taxon>Actinomycetota</taxon>
        <taxon>Actinomycetes</taxon>
        <taxon>Micrococcales</taxon>
        <taxon>Dermacoccaceae</taxon>
        <taxon>Flexivirga</taxon>
    </lineage>
</organism>
<dbReference type="EMBL" id="JBHSWH010000001">
    <property type="protein sequence ID" value="MFC6704782.1"/>
    <property type="molecule type" value="Genomic_DNA"/>
</dbReference>
<proteinExistence type="predicted"/>
<feature type="domain" description="NADPH-dependent FMN reductase-like" evidence="1">
    <location>
        <begin position="5"/>
        <end position="148"/>
    </location>
</feature>
<name>A0ABW2AD08_9MICO</name>
<accession>A0ABW2AD08</accession>
<reference evidence="3" key="1">
    <citation type="journal article" date="2019" name="Int. J. Syst. Evol. Microbiol.">
        <title>The Global Catalogue of Microorganisms (GCM) 10K type strain sequencing project: providing services to taxonomists for standard genome sequencing and annotation.</title>
        <authorList>
            <consortium name="The Broad Institute Genomics Platform"/>
            <consortium name="The Broad Institute Genome Sequencing Center for Infectious Disease"/>
            <person name="Wu L."/>
            <person name="Ma J."/>
        </authorList>
    </citation>
    <scope>NUCLEOTIDE SEQUENCE [LARGE SCALE GENOMIC DNA]</scope>
    <source>
        <strain evidence="3">CCUG 58127</strain>
    </source>
</reference>
<gene>
    <name evidence="2" type="ORF">ACFQDH_05770</name>
</gene>
<dbReference type="PANTHER" id="PTHR30543:SF21">
    <property type="entry name" value="NAD(P)H-DEPENDENT FMN REDUCTASE LOT6"/>
    <property type="match status" value="1"/>
</dbReference>
<dbReference type="InterPro" id="IPR029039">
    <property type="entry name" value="Flavoprotein-like_sf"/>
</dbReference>
<dbReference type="InterPro" id="IPR050712">
    <property type="entry name" value="NAD(P)H-dep_reductase"/>
</dbReference>
<dbReference type="EC" id="1.-.-.-" evidence="2"/>
<sequence>MTSLRIAIIIGSTRPDRVGPTIADWAFDRASGRGDASYDLIDLAHVGLPLLDEPEPAAAHHYRHDHTKRWSRLIDSYDGFVFVAPEYNRGMAGSLKNAIDFLYAEWNDKAAGIICYGSSGGLRAGEHLKSTLGEVQIATVRAQVSLSIYDDMTDFVQLTPRDYQVANLDAMLDSLLRWAGAMRALRAGLINP</sequence>
<dbReference type="SUPFAM" id="SSF52218">
    <property type="entry name" value="Flavoproteins"/>
    <property type="match status" value="1"/>
</dbReference>
<comment type="caution">
    <text evidence="2">The sequence shown here is derived from an EMBL/GenBank/DDBJ whole genome shotgun (WGS) entry which is preliminary data.</text>
</comment>
<keyword evidence="2" id="KW-0560">Oxidoreductase</keyword>